<evidence type="ECO:0000313" key="3">
    <source>
        <dbReference type="Proteomes" id="UP000002016"/>
    </source>
</evidence>
<dbReference type="OrthoDB" id="46918at2"/>
<dbReference type="HOGENOM" id="CLU_119095_0_0_0"/>
<reference evidence="2 3" key="2">
    <citation type="journal article" date="2009" name="Proc. Natl. Acad. Sci. U.S.A.">
        <title>On the chimeric nature, thermophilic origin, and phylogenetic placement of the Thermotogales.</title>
        <authorList>
            <person name="Zhaxybayeva O."/>
            <person name="Swithers K.S."/>
            <person name="Lapierre P."/>
            <person name="Fournier G.P."/>
            <person name="Bickhart D.M."/>
            <person name="DeBoy R.T."/>
            <person name="Nelson K.E."/>
            <person name="Nesbo C.L."/>
            <person name="Doolittle W.F."/>
            <person name="Gogarten J.P."/>
            <person name="Noll K.M."/>
        </authorList>
    </citation>
    <scope>NUCLEOTIDE SEQUENCE [LARGE SCALE GENOMIC DNA]</scope>
    <source>
        <strain evidence="3">ATCC BAA-301 / DSM 14385 / NBRC 107922 / TMO</strain>
    </source>
</reference>
<protein>
    <submittedName>
        <fullName evidence="2">Uncharacterized protein</fullName>
    </submittedName>
</protein>
<dbReference type="RefSeq" id="WP_012002783.1">
    <property type="nucleotide sequence ID" value="NC_009828.1"/>
</dbReference>
<feature type="transmembrane region" description="Helical" evidence="1">
    <location>
        <begin position="68"/>
        <end position="89"/>
    </location>
</feature>
<dbReference type="STRING" id="416591.Tlet_0736"/>
<reference evidence="2 3" key="1">
    <citation type="submission" date="2007-08" db="EMBL/GenBank/DDBJ databases">
        <title>Complete sequence of Thermotoga lettingae TMO.</title>
        <authorList>
            <consortium name="US DOE Joint Genome Institute"/>
            <person name="Copeland A."/>
            <person name="Lucas S."/>
            <person name="Lapidus A."/>
            <person name="Barry K."/>
            <person name="Glavina del Rio T."/>
            <person name="Dalin E."/>
            <person name="Tice H."/>
            <person name="Pitluck S."/>
            <person name="Foster B."/>
            <person name="Bruce D."/>
            <person name="Schmutz J."/>
            <person name="Larimer F."/>
            <person name="Land M."/>
            <person name="Hauser L."/>
            <person name="Kyrpides N."/>
            <person name="Mikhailova N."/>
            <person name="Nelson K."/>
            <person name="Gogarten J.P."/>
            <person name="Noll K."/>
            <person name="Richardson P."/>
        </authorList>
    </citation>
    <scope>NUCLEOTIDE SEQUENCE [LARGE SCALE GENOMIC DNA]</scope>
    <source>
        <strain evidence="3">ATCC BAA-301 / DSM 14385 / NBRC 107922 / TMO</strain>
    </source>
</reference>
<dbReference type="EMBL" id="CP000812">
    <property type="protein sequence ID" value="ABV33302.1"/>
    <property type="molecule type" value="Genomic_DNA"/>
</dbReference>
<accession>A8F568</accession>
<feature type="transmembrane region" description="Helical" evidence="1">
    <location>
        <begin position="165"/>
        <end position="183"/>
    </location>
</feature>
<keyword evidence="3" id="KW-1185">Reference proteome</keyword>
<evidence type="ECO:0000313" key="2">
    <source>
        <dbReference type="EMBL" id="ABV33302.1"/>
    </source>
</evidence>
<dbReference type="KEGG" id="tle:Tlet_0736"/>
<keyword evidence="1" id="KW-0472">Membrane</keyword>
<dbReference type="Proteomes" id="UP000002016">
    <property type="component" value="Chromosome"/>
</dbReference>
<name>A8F568_PSELT</name>
<sequence>MRIFEAYVKKQLVEKIGAMLFFLVVMLYPNFVARAFGIFFIILFGLTSDLRQKRLDPLMGLPFSRPQIFWFEYSFLFLIVTVTFLIGLPFSTLTITTWIEFLRSVTFMTAFYSVVLMATCSGFDNYGAAFLFLLADLILAGIGTTEFGPRLNPYKFISPTHQGNVFMAFAFSIFLLFSAYIIFTKRGGER</sequence>
<evidence type="ECO:0000256" key="1">
    <source>
        <dbReference type="SAM" id="Phobius"/>
    </source>
</evidence>
<dbReference type="eggNOG" id="ENOG50309QR">
    <property type="taxonomic scope" value="Bacteria"/>
</dbReference>
<proteinExistence type="predicted"/>
<feature type="transmembrane region" description="Helical" evidence="1">
    <location>
        <begin position="20"/>
        <end position="47"/>
    </location>
</feature>
<gene>
    <name evidence="2" type="ordered locus">Tlet_0736</name>
</gene>
<organism evidence="2 3">
    <name type="scientific">Pseudothermotoga lettingae (strain ATCC BAA-301 / DSM 14385 / NBRC 107922 / TMO)</name>
    <name type="common">Thermotoga lettingae</name>
    <dbReference type="NCBI Taxonomy" id="416591"/>
    <lineage>
        <taxon>Bacteria</taxon>
        <taxon>Thermotogati</taxon>
        <taxon>Thermotogota</taxon>
        <taxon>Thermotogae</taxon>
        <taxon>Thermotogales</taxon>
        <taxon>Thermotogaceae</taxon>
        <taxon>Pseudothermotoga</taxon>
    </lineage>
</organism>
<keyword evidence="1" id="KW-1133">Transmembrane helix</keyword>
<keyword evidence="1" id="KW-0812">Transmembrane</keyword>
<dbReference type="AlphaFoldDB" id="A8F568"/>